<dbReference type="PANTHER" id="PTHR34407:SF1">
    <property type="entry name" value="SGNH HYDROLASE-TYPE ESTERASE DOMAIN-CONTAINING PROTEIN"/>
    <property type="match status" value="1"/>
</dbReference>
<organism evidence="2">
    <name type="scientific">Rhodotorula toruloides</name>
    <name type="common">Yeast</name>
    <name type="synonym">Rhodosporidium toruloides</name>
    <dbReference type="NCBI Taxonomy" id="5286"/>
    <lineage>
        <taxon>Eukaryota</taxon>
        <taxon>Fungi</taxon>
        <taxon>Dikarya</taxon>
        <taxon>Basidiomycota</taxon>
        <taxon>Pucciniomycotina</taxon>
        <taxon>Microbotryomycetes</taxon>
        <taxon>Sporidiobolales</taxon>
        <taxon>Sporidiobolaceae</taxon>
        <taxon>Rhodotorula</taxon>
    </lineage>
</organism>
<dbReference type="Pfam" id="PF13472">
    <property type="entry name" value="Lipase_GDSL_2"/>
    <property type="match status" value="1"/>
</dbReference>
<dbReference type="AlphaFoldDB" id="A0A061BGS4"/>
<feature type="domain" description="SGNH hydrolase-type esterase" evidence="1">
    <location>
        <begin position="122"/>
        <end position="307"/>
    </location>
</feature>
<dbReference type="OrthoDB" id="544608at2759"/>
<reference evidence="2" key="1">
    <citation type="journal article" date="2014" name="Genome Announc.">
        <title>Draft genome sequence of Rhodosporidium toruloides CECT1137, an oleaginous yeast of biotechnological interest.</title>
        <authorList>
            <person name="Morin N."/>
            <person name="Calcas X."/>
            <person name="Devillers H."/>
            <person name="Durrens P."/>
            <person name="Sherman D.J."/>
            <person name="Nicaud J.-M."/>
            <person name="Neuveglise C."/>
        </authorList>
    </citation>
    <scope>NUCLEOTIDE SEQUENCE</scope>
    <source>
        <strain evidence="2">CECT1137</strain>
    </source>
</reference>
<name>A0A061BGS4_RHOTO</name>
<dbReference type="Gene3D" id="3.40.50.1110">
    <property type="entry name" value="SGNH hydrolase"/>
    <property type="match status" value="1"/>
</dbReference>
<evidence type="ECO:0000259" key="1">
    <source>
        <dbReference type="Pfam" id="PF13472"/>
    </source>
</evidence>
<accession>A0A061BGS4</accession>
<dbReference type="EMBL" id="LK052947">
    <property type="protein sequence ID" value="CDR46206.1"/>
    <property type="molecule type" value="Genomic_DNA"/>
</dbReference>
<dbReference type="SUPFAM" id="SSF52266">
    <property type="entry name" value="SGNH hydrolase"/>
    <property type="match status" value="1"/>
</dbReference>
<dbReference type="PANTHER" id="PTHR34407">
    <property type="entry name" value="EXPRESSED PROTEIN"/>
    <property type="match status" value="1"/>
</dbReference>
<gene>
    <name evidence="2" type="ORF">RHTO0S_12e01574g</name>
</gene>
<evidence type="ECO:0000313" key="2">
    <source>
        <dbReference type="EMBL" id="CDR46206.1"/>
    </source>
</evidence>
<sequence length="551" mass="59977">MTRTSSPPSYTSLPSSPTEEEFPKRWLSRLSLRKGSLPAYFAEIGRGVPGRSTSRRSGLVLLLAALLLVSLTTLSPSTQTHLVSQFRRSHPDNAPRNLQLIQRRVVRKLQVREEPLVIGVAGGSISKMPSAYGEHLVAWLNRNYAARRGPHKLVNAAIPASESGVSSICLNTLFGFRPTAHDSTEPPIDLLLVEFAYNDNALPVGREGNPEFEISRTANFERIFRTALSWPVPVIVVEVAGFAGDIRVATPNNWFFRSSGLDHALVAQHYSVPIVDFALQLYTYPDASDLPKFFVDSGIHPSPAGHNLIASLIAQELVFHLSLGSSDTPLVNLQLPNISGVSWSRLASSSVHGLPSPTPSLEIASPLRPLPAPRWQLGSSPSWDCVSSQIGPTVALLKKSVVASDGWEYGVDLSDGGQTRSGSRPGLTANSTGAHLVLRLTGDGDGRTALLYRRSWQESADALVWVDQNPDDVAGWEEREGPRCPPEPKLLQGSWDTPSTQMVIDEICASRRSWSGRIEAEKESFLHLLTVPARTGKAGTYFKSYGFATAE</sequence>
<protein>
    <submittedName>
        <fullName evidence="2">RHTO0S12e01574g1_1</fullName>
    </submittedName>
</protein>
<dbReference type="InterPro" id="IPR036514">
    <property type="entry name" value="SGNH_hydro_sf"/>
</dbReference>
<dbReference type="InterPro" id="IPR013830">
    <property type="entry name" value="SGNH_hydro"/>
</dbReference>
<dbReference type="CDD" id="cd00229">
    <property type="entry name" value="SGNH_hydrolase"/>
    <property type="match status" value="1"/>
</dbReference>
<proteinExistence type="predicted"/>